<gene>
    <name evidence="1" type="ORF">ARMOST_00025</name>
</gene>
<evidence type="ECO:0000313" key="2">
    <source>
        <dbReference type="Proteomes" id="UP000219338"/>
    </source>
</evidence>
<accession>A0A284QK00</accession>
<dbReference type="Proteomes" id="UP000219338">
    <property type="component" value="Unassembled WGS sequence"/>
</dbReference>
<protein>
    <submittedName>
        <fullName evidence="1">Uncharacterized protein</fullName>
    </submittedName>
</protein>
<dbReference type="OrthoDB" id="3244185at2759"/>
<keyword evidence="2" id="KW-1185">Reference proteome</keyword>
<reference evidence="2" key="1">
    <citation type="journal article" date="2017" name="Nat. Ecol. Evol.">
        <title>Genome expansion and lineage-specific genetic innovations in the forest pathogenic fungi Armillaria.</title>
        <authorList>
            <person name="Sipos G."/>
            <person name="Prasanna A.N."/>
            <person name="Walter M.C."/>
            <person name="O'Connor E."/>
            <person name="Balint B."/>
            <person name="Krizsan K."/>
            <person name="Kiss B."/>
            <person name="Hess J."/>
            <person name="Varga T."/>
            <person name="Slot J."/>
            <person name="Riley R."/>
            <person name="Boka B."/>
            <person name="Rigling D."/>
            <person name="Barry K."/>
            <person name="Lee J."/>
            <person name="Mihaltcheva S."/>
            <person name="LaButti K."/>
            <person name="Lipzen A."/>
            <person name="Waldron R."/>
            <person name="Moloney N.M."/>
            <person name="Sperisen C."/>
            <person name="Kredics L."/>
            <person name="Vagvoelgyi C."/>
            <person name="Patrignani A."/>
            <person name="Fitzpatrick D."/>
            <person name="Nagy I."/>
            <person name="Doyle S."/>
            <person name="Anderson J.B."/>
            <person name="Grigoriev I.V."/>
            <person name="Gueldener U."/>
            <person name="Muensterkoetter M."/>
            <person name="Nagy L.G."/>
        </authorList>
    </citation>
    <scope>NUCLEOTIDE SEQUENCE [LARGE SCALE GENOMIC DNA]</scope>
    <source>
        <strain evidence="2">C18/9</strain>
    </source>
</reference>
<organism evidence="1 2">
    <name type="scientific">Armillaria ostoyae</name>
    <name type="common">Armillaria root rot fungus</name>
    <dbReference type="NCBI Taxonomy" id="47428"/>
    <lineage>
        <taxon>Eukaryota</taxon>
        <taxon>Fungi</taxon>
        <taxon>Dikarya</taxon>
        <taxon>Basidiomycota</taxon>
        <taxon>Agaricomycotina</taxon>
        <taxon>Agaricomycetes</taxon>
        <taxon>Agaricomycetidae</taxon>
        <taxon>Agaricales</taxon>
        <taxon>Marasmiineae</taxon>
        <taxon>Physalacriaceae</taxon>
        <taxon>Armillaria</taxon>
    </lineage>
</organism>
<dbReference type="OMA" id="DIFRCIS"/>
<evidence type="ECO:0000313" key="1">
    <source>
        <dbReference type="EMBL" id="SJK96779.1"/>
    </source>
</evidence>
<dbReference type="AlphaFoldDB" id="A0A284QK00"/>
<dbReference type="STRING" id="47428.A0A284QK00"/>
<dbReference type="EMBL" id="FUEG01000001">
    <property type="protein sequence ID" value="SJK96779.1"/>
    <property type="molecule type" value="Genomic_DNA"/>
</dbReference>
<proteinExistence type="predicted"/>
<sequence>MAEAKVDKHMVIAVRSTLDFIYFASLHSHTSHTLASLSHALDELHHVKDVFIETGEREHFNIPKFHAMQHYVTLIHHFGSANGFNTESPERLHIDYAKEAYRASNRRDYTIQMTPWLSHQEAVDKFRTYLDWCQAGKYDTSINQTPDNEDGSVTLLLPTIPSSNVIPPPSIPTITSPLSHLPARAFQVSKRHPVDLQGIRAFKIIQGHNTPRFLEALEVYLRQHGSMLHPQTFDMFNLYRRLTVELPPIPEVSRKKYTNPAQLDFALVRTGEHNNCTQGTPLEGLRAAHVRVLFALPELFGVPAKMPLAYIDWFTPFATPDAVTGMHTLSRSTRMGRVYGEVIEVDRIVRNCHLKPRYGRVKDPAWTMEMVKDLCSKFYFNPYVDYHMFCMLKANKKLFL</sequence>
<name>A0A284QK00_ARMOS</name>